<evidence type="ECO:0000256" key="2">
    <source>
        <dbReference type="ARBA" id="ARBA00001967"/>
    </source>
</evidence>
<dbReference type="GO" id="GO:0021516">
    <property type="term" value="P:dorsal spinal cord development"/>
    <property type="evidence" value="ECO:0007669"/>
    <property type="project" value="UniProtKB-UniRule"/>
</dbReference>
<feature type="region of interest" description="Disordered" evidence="22">
    <location>
        <begin position="1011"/>
        <end position="1035"/>
    </location>
</feature>
<comment type="cofactor">
    <cofactor evidence="2">
        <name>Ni(2+)</name>
        <dbReference type="ChEBI" id="CHEBI:49786"/>
    </cofactor>
</comment>
<evidence type="ECO:0000256" key="7">
    <source>
        <dbReference type="ARBA" id="ARBA00022553"/>
    </source>
</evidence>
<comment type="similarity">
    <text evidence="21">Belongs to the draxin family.</text>
</comment>
<dbReference type="Gene3D" id="1.10.285.20">
    <property type="entry name" value="Uncharacterised protein PF01937, DUF89, domain 2"/>
    <property type="match status" value="1"/>
</dbReference>
<keyword evidence="12" id="KW-0067">ATP-binding</keyword>
<dbReference type="PANTHER" id="PTHR12280">
    <property type="entry name" value="PANTOTHENATE KINASE"/>
    <property type="match status" value="1"/>
</dbReference>
<dbReference type="FunFam" id="3.30.420.40:FF:000067">
    <property type="entry name" value="Pantothenate kinase 4"/>
    <property type="match status" value="1"/>
</dbReference>
<evidence type="ECO:0000259" key="23">
    <source>
        <dbReference type="Pfam" id="PF01937"/>
    </source>
</evidence>
<feature type="compositionally biased region" description="Basic residues" evidence="22">
    <location>
        <begin position="925"/>
        <end position="942"/>
    </location>
</feature>
<keyword evidence="21" id="KW-0217">Developmental protein</keyword>
<comment type="similarity">
    <text evidence="4">In the N-terminal section; belongs to the type II pantothenate kinase family.</text>
</comment>
<keyword evidence="16" id="KW-0464">Manganese</keyword>
<keyword evidence="15" id="KW-0944">Nitration</keyword>
<dbReference type="Gene3D" id="3.30.420.510">
    <property type="match status" value="1"/>
</dbReference>
<evidence type="ECO:0000256" key="17">
    <source>
        <dbReference type="ARBA" id="ARBA00029312"/>
    </source>
</evidence>
<evidence type="ECO:0000256" key="14">
    <source>
        <dbReference type="ARBA" id="ARBA00022993"/>
    </source>
</evidence>
<keyword evidence="9" id="KW-0479">Metal-binding</keyword>
<evidence type="ECO:0000313" key="25">
    <source>
        <dbReference type="Proteomes" id="UP001187415"/>
    </source>
</evidence>
<dbReference type="SUPFAM" id="SSF111321">
    <property type="entry name" value="AF1104-like"/>
    <property type="match status" value="1"/>
</dbReference>
<feature type="compositionally biased region" description="Basic and acidic residues" evidence="22">
    <location>
        <begin position="965"/>
        <end position="975"/>
    </location>
</feature>
<dbReference type="Gene3D" id="3.30.420.40">
    <property type="match status" value="1"/>
</dbReference>
<dbReference type="FunFam" id="3.40.50.10880:FF:000001">
    <property type="entry name" value="Pantothenate kinase 4"/>
    <property type="match status" value="1"/>
</dbReference>
<reference evidence="24" key="1">
    <citation type="submission" date="2023-07" db="EMBL/GenBank/DDBJ databases">
        <title>Chromosome-level Genome Assembly of Striped Snakehead (Channa striata).</title>
        <authorList>
            <person name="Liu H."/>
        </authorList>
    </citation>
    <scope>NUCLEOTIDE SEQUENCE</scope>
    <source>
        <strain evidence="24">Gz</strain>
        <tissue evidence="24">Muscle</tissue>
    </source>
</reference>
<dbReference type="PANTHER" id="PTHR12280:SF20">
    <property type="entry name" value="4'-PHOSPHOPANTETHEINE PHOSPHATASE"/>
    <property type="match status" value="1"/>
</dbReference>
<dbReference type="Pfam" id="PF01937">
    <property type="entry name" value="ARMT1-like_dom"/>
    <property type="match status" value="1"/>
</dbReference>
<feature type="domain" description="Damage-control phosphatase ARMT1-like metal-binding" evidence="23">
    <location>
        <begin position="435"/>
        <end position="743"/>
    </location>
</feature>
<evidence type="ECO:0000256" key="22">
    <source>
        <dbReference type="SAM" id="MobiDB-lite"/>
    </source>
</evidence>
<dbReference type="FunFam" id="3.30.420.510:FF:000002">
    <property type="entry name" value="Pantothenate kinase 4"/>
    <property type="match status" value="1"/>
</dbReference>
<dbReference type="AlphaFoldDB" id="A0AA88T3S0"/>
<dbReference type="EMBL" id="JAUPFM010000001">
    <property type="protein sequence ID" value="KAK2861722.1"/>
    <property type="molecule type" value="Genomic_DNA"/>
</dbReference>
<dbReference type="Proteomes" id="UP001187415">
    <property type="component" value="Unassembled WGS sequence"/>
</dbReference>
<dbReference type="GO" id="GO:0046872">
    <property type="term" value="F:metal ion binding"/>
    <property type="evidence" value="ECO:0007669"/>
    <property type="project" value="UniProtKB-KW"/>
</dbReference>
<dbReference type="GO" id="GO:0007411">
    <property type="term" value="P:axon guidance"/>
    <property type="evidence" value="ECO:0007669"/>
    <property type="project" value="UniProtKB-UniRule"/>
</dbReference>
<keyword evidence="11" id="KW-0378">Hydrolase</keyword>
<organism evidence="24 25">
    <name type="scientific">Channa striata</name>
    <name type="common">Snakehead murrel</name>
    <name type="synonym">Ophicephalus striatus</name>
    <dbReference type="NCBI Taxonomy" id="64152"/>
    <lineage>
        <taxon>Eukaryota</taxon>
        <taxon>Metazoa</taxon>
        <taxon>Chordata</taxon>
        <taxon>Craniata</taxon>
        <taxon>Vertebrata</taxon>
        <taxon>Euteleostomi</taxon>
        <taxon>Actinopterygii</taxon>
        <taxon>Neopterygii</taxon>
        <taxon>Teleostei</taxon>
        <taxon>Neoteleostei</taxon>
        <taxon>Acanthomorphata</taxon>
        <taxon>Anabantaria</taxon>
        <taxon>Anabantiformes</taxon>
        <taxon>Channoidei</taxon>
        <taxon>Channidae</taxon>
        <taxon>Channa</taxon>
    </lineage>
</organism>
<dbReference type="InterPro" id="IPR043129">
    <property type="entry name" value="ATPase_NBD"/>
</dbReference>
<evidence type="ECO:0000256" key="6">
    <source>
        <dbReference type="ARBA" id="ARBA00022490"/>
    </source>
</evidence>
<keyword evidence="6" id="KW-0963">Cytoplasm</keyword>
<dbReference type="InterPro" id="IPR002791">
    <property type="entry name" value="ARMT1-like_metal-bd"/>
</dbReference>
<evidence type="ECO:0000256" key="10">
    <source>
        <dbReference type="ARBA" id="ARBA00022741"/>
    </source>
</evidence>
<dbReference type="SUPFAM" id="SSF53067">
    <property type="entry name" value="Actin-like ATPase domain"/>
    <property type="match status" value="2"/>
</dbReference>
<dbReference type="GO" id="GO:0005634">
    <property type="term" value="C:nucleus"/>
    <property type="evidence" value="ECO:0007669"/>
    <property type="project" value="TreeGrafter"/>
</dbReference>
<evidence type="ECO:0000256" key="12">
    <source>
        <dbReference type="ARBA" id="ARBA00022840"/>
    </source>
</evidence>
<dbReference type="HAMAP" id="MF_03060">
    <property type="entry name" value="Draxin"/>
    <property type="match status" value="1"/>
</dbReference>
<protein>
    <recommendedName>
        <fullName evidence="21">Draxin</fullName>
    </recommendedName>
    <alternativeName>
        <fullName evidence="21">Dorsal inhibitory axon guidance protein</fullName>
    </alternativeName>
    <alternativeName>
        <fullName evidence="21">Dorsal repulsive axon guidance protein</fullName>
    </alternativeName>
</protein>
<dbReference type="GO" id="GO:0005524">
    <property type="term" value="F:ATP binding"/>
    <property type="evidence" value="ECO:0007669"/>
    <property type="project" value="UniProtKB-KW"/>
</dbReference>
<dbReference type="GO" id="GO:0016055">
    <property type="term" value="P:Wnt signaling pathway"/>
    <property type="evidence" value="ECO:0007669"/>
    <property type="project" value="InterPro"/>
</dbReference>
<comment type="caution">
    <text evidence="24">The sequence shown here is derived from an EMBL/GenBank/DDBJ whole genome shotgun (WGS) entry which is preliminary data.</text>
</comment>
<dbReference type="InterPro" id="IPR004567">
    <property type="entry name" value="Type_II_PanK"/>
</dbReference>
<evidence type="ECO:0000256" key="11">
    <source>
        <dbReference type="ARBA" id="ARBA00022801"/>
    </source>
</evidence>
<evidence type="ECO:0000256" key="21">
    <source>
        <dbReference type="HAMAP-Rule" id="MF_03060"/>
    </source>
</evidence>
<comment type="function">
    <text evidence="21">Chemorepulsive axon guidance protein required for the development of spinal cord and forebrain commissures. Acts as a chemorepulsive guidance protein for commissural axons during development. Able to inhibit or repel neurite outgrowth from dorsal spinal cord.</text>
</comment>
<feature type="compositionally biased region" description="Polar residues" evidence="22">
    <location>
        <begin position="827"/>
        <end position="837"/>
    </location>
</feature>
<evidence type="ECO:0000256" key="4">
    <source>
        <dbReference type="ARBA" id="ARBA00005538"/>
    </source>
</evidence>
<evidence type="ECO:0000256" key="18">
    <source>
        <dbReference type="ARBA" id="ARBA00029319"/>
    </source>
</evidence>
<keyword evidence="7" id="KW-0597">Phosphoprotein</keyword>
<evidence type="ECO:0000256" key="13">
    <source>
        <dbReference type="ARBA" id="ARBA00022990"/>
    </source>
</evidence>
<dbReference type="NCBIfam" id="TIGR00555">
    <property type="entry name" value="panK_eukar"/>
    <property type="match status" value="1"/>
</dbReference>
<dbReference type="InterPro" id="IPR029094">
    <property type="entry name" value="Draxin"/>
</dbReference>
<evidence type="ECO:0000256" key="9">
    <source>
        <dbReference type="ARBA" id="ARBA00022723"/>
    </source>
</evidence>
<proteinExistence type="inferred from homology"/>
<evidence type="ECO:0000256" key="5">
    <source>
        <dbReference type="ARBA" id="ARBA00011388"/>
    </source>
</evidence>
<comment type="catalytic activity">
    <reaction evidence="17">
        <text>(R)-4'-phosphopantetheine + H2O = (R)-pantetheine + phosphate</text>
        <dbReference type="Rhea" id="RHEA:68328"/>
        <dbReference type="ChEBI" id="CHEBI:15377"/>
        <dbReference type="ChEBI" id="CHEBI:16753"/>
        <dbReference type="ChEBI" id="CHEBI:43474"/>
        <dbReference type="ChEBI" id="CHEBI:61723"/>
    </reaction>
    <physiologicalReaction direction="left-to-right" evidence="17">
        <dbReference type="Rhea" id="RHEA:68329"/>
    </physiologicalReaction>
</comment>
<evidence type="ECO:0000313" key="24">
    <source>
        <dbReference type="EMBL" id="KAK2861722.1"/>
    </source>
</evidence>
<dbReference type="CDD" id="cd24123">
    <property type="entry name" value="ASKHA_NBD_PanK-II_Pank4"/>
    <property type="match status" value="1"/>
</dbReference>
<accession>A0AA88T3S0</accession>
<dbReference type="Pfam" id="PF03630">
    <property type="entry name" value="Fumble"/>
    <property type="match status" value="1"/>
</dbReference>
<dbReference type="GO" id="GO:0004594">
    <property type="term" value="F:pantothenate kinase activity"/>
    <property type="evidence" value="ECO:0007669"/>
    <property type="project" value="TreeGrafter"/>
</dbReference>
<keyword evidence="21" id="KW-0964">Secreted</keyword>
<dbReference type="Gene3D" id="1.20.1700.10">
    <property type="entry name" value="AF1104-like"/>
    <property type="match status" value="1"/>
</dbReference>
<dbReference type="GO" id="GO:0005576">
    <property type="term" value="C:extracellular region"/>
    <property type="evidence" value="ECO:0007669"/>
    <property type="project" value="UniProtKB-SubCell"/>
</dbReference>
<comment type="subcellular location">
    <subcellularLocation>
        <location evidence="3">Cytoplasm</location>
    </subcellularLocation>
    <subcellularLocation>
        <location evidence="21">Secreted</location>
    </subcellularLocation>
</comment>
<dbReference type="Gene3D" id="3.40.50.10880">
    <property type="entry name" value="Uncharacterised protein PF01937, DUF89, domain 3"/>
    <property type="match status" value="1"/>
</dbReference>
<feature type="compositionally biased region" description="Basic residues" evidence="22">
    <location>
        <begin position="1062"/>
        <end position="1071"/>
    </location>
</feature>
<evidence type="ECO:0000256" key="8">
    <source>
        <dbReference type="ARBA" id="ARBA00022596"/>
    </source>
</evidence>
<keyword evidence="10" id="KW-0547">Nucleotide-binding</keyword>
<dbReference type="Pfam" id="PF15550">
    <property type="entry name" value="Draxin"/>
    <property type="match status" value="1"/>
</dbReference>
<evidence type="ECO:0000256" key="15">
    <source>
        <dbReference type="ARBA" id="ARBA00023074"/>
    </source>
</evidence>
<comment type="catalytic activity">
    <reaction evidence="19">
        <text>(R)-4'-phospho-S-sulfopantetheine + H2O = (R)-S-sulfopantetheine + phosphate</text>
        <dbReference type="Rhea" id="RHEA:68340"/>
        <dbReference type="ChEBI" id="CHEBI:15377"/>
        <dbReference type="ChEBI" id="CHEBI:43474"/>
        <dbReference type="ChEBI" id="CHEBI:177302"/>
        <dbReference type="ChEBI" id="CHEBI:177303"/>
    </reaction>
    <physiologicalReaction direction="left-to-right" evidence="19">
        <dbReference type="Rhea" id="RHEA:68341"/>
    </physiologicalReaction>
</comment>
<sequence length="1163" mass="129814">MDKSITLPPDEIFRNLENAKRFAIDIGGSLTKLAYYSTVQHKVAKVRSFDHSTKEAPSDKLYEISVQEEVTARLHFIKFENAYIETCLDFIKDHLVNTETKVIKATGGGAHKFKELIEKKLGLKVDKEDEMTCLIKGCNFVLKNIPHEAFVYAKHADSEFRFQTTHPDIFPYLLVNIGSGVSIVKVESEDKFERIGGSSIGGGTFWGLGALLTKTKRFDELLQLASKGQHTSVDMLVKDIYGGSYGSLGLTGDLIASSFGKSATADKEFSKEDMAKSLLHMISNDIGQLACLYAKLHNLTRVYFGGFFIRGHPVTMHTITYSINFFTKGEVQALFLRHEGYLGAIGAFLKGAEEDNPNQYSWGENYAGSSGLMSVSPDMNPMQRARSGTFDMLEMDRLERQLVNLPLLQDPSSYIPDTVDLTEDAPAREYWLYCFEEALDGVVKRALASQPDMPEAAERAEKFRQKYRHKLQTLRYQPFAYGSLTVRSLLDTREHCLNEFNFPDPYSKIKQRENDIALKYYQKVVKSLEELSWEERQFALVRGVLAGNVFDWGAKAVSDVLESDPEFGFEEAKRQLEERPWLIDSYDQWLKRLKGPPHKCALFFVDNSGVDIILGVIPFVRELLSRGTEVVLASNSGPALNDVTNGELQILTERIAAMDPVIQAGLNQDRLTLIQSGSSSPCLDLSRLDKVLAMVVRERQTDLVIIEGMGRAIHTNYYAMLSCESLKMAVIKNSWLADRLGGKLFSVVFKYEIPGFTANGLEPQPLPLSACSCFSKPELHRWEKPDAHGRWWTMARSWSLLLAILFAALVLARSAEPGVPHGKRRQAQTAADGSNNLRYPLQGLQGYSYSRDRGGHGGQGGRAAKGGAGLLSHRSLHPLARPEDDGTGLEGLSPVRLEMGPGRDRDRVRMSMKSPSQPRENHLLGTRKGRGHGNGHGHHFEHRKQGSRRDKGRHGKGFPELSSTLKDRDLFEDPHSSPASPSLSVTPPSEPTSPIAAVFGSGSSMVTMVMNEHPPTLPPASTKPQRSGRGKGQGEVMPTLDMALFDWTDYEDMKPVDTWPSSRKKDKRRSKNLSSGNATVDADAIEPCDHHLDCLSGSCCDLRLHECKPHNRGLNNKCYDDCMCEEGFRCYAKFHRKRRVTRRRGRCVVPESVSSDQGGFITI</sequence>
<feature type="region of interest" description="Disordered" evidence="22">
    <location>
        <begin position="817"/>
        <end position="998"/>
    </location>
</feature>
<keyword evidence="14" id="KW-0173">Coenzyme A biosynthesis</keyword>
<dbReference type="GO" id="GO:0030900">
    <property type="term" value="P:forebrain development"/>
    <property type="evidence" value="ECO:0007669"/>
    <property type="project" value="UniProtKB-UniRule"/>
</dbReference>
<dbReference type="GO" id="GO:0015937">
    <property type="term" value="P:coenzyme A biosynthetic process"/>
    <property type="evidence" value="ECO:0007669"/>
    <property type="project" value="UniProtKB-KW"/>
</dbReference>
<comment type="function">
    <text evidence="20">Phosphatase which shows a preference for 4'-phosphopantetheine and its oxidatively damaged forms (sulfonate or S-sulfonate), providing strong indirect evidence that the phosphatase activity pre-empts damage in the coenzyme A (CoA) pathway. Hydrolyzing excess 4'-phosphopantetheine could constitute a directed overflow mechanism to prevent its oxidation to the S-sulfonate, sulfonate, or other forms. Hydrolyzing 4'-phosphopantetheine sulfonate or S-sulfonate would forestall their conversion to inactive forms of CoA and acyl carrier protein. May play a role in the physiological regulation of CoA intracellular levels.</text>
</comment>
<dbReference type="FunFam" id="1.20.1700.10:FF:000001">
    <property type="entry name" value="Pantothenate kinase 4"/>
    <property type="match status" value="1"/>
</dbReference>
<dbReference type="GO" id="GO:0005829">
    <property type="term" value="C:cytosol"/>
    <property type="evidence" value="ECO:0007669"/>
    <property type="project" value="TreeGrafter"/>
</dbReference>
<feature type="region of interest" description="Disordered" evidence="22">
    <location>
        <begin position="1056"/>
        <end position="1076"/>
    </location>
</feature>
<comment type="catalytic activity">
    <reaction evidence="18">
        <text>(R)-4'-phosphopantetheine sulfonate + H2O = (R)-pantetheine sulfonate + phosphate</text>
        <dbReference type="Rhea" id="RHEA:68336"/>
        <dbReference type="ChEBI" id="CHEBI:15377"/>
        <dbReference type="ChEBI" id="CHEBI:43474"/>
        <dbReference type="ChEBI" id="CHEBI:177300"/>
        <dbReference type="ChEBI" id="CHEBI:177301"/>
    </reaction>
    <physiologicalReaction direction="left-to-right" evidence="18">
        <dbReference type="Rhea" id="RHEA:68337"/>
    </physiologicalReaction>
</comment>
<dbReference type="InterPro" id="IPR035073">
    <property type="entry name" value="At2g17340_3_helix_bundle"/>
</dbReference>
<feature type="compositionally biased region" description="Polar residues" evidence="22">
    <location>
        <begin position="977"/>
        <end position="987"/>
    </location>
</feature>
<keyword evidence="8" id="KW-0533">Nickel</keyword>
<comment type="subunit">
    <text evidence="5">Homodimer. Interacts with PKM.</text>
</comment>
<evidence type="ECO:0000256" key="3">
    <source>
        <dbReference type="ARBA" id="ARBA00004496"/>
    </source>
</evidence>
<dbReference type="GO" id="GO:0016787">
    <property type="term" value="F:hydrolase activity"/>
    <property type="evidence" value="ECO:0007669"/>
    <property type="project" value="UniProtKB-KW"/>
</dbReference>
<keyword evidence="13" id="KW-0007">Acetylation</keyword>
<evidence type="ECO:0000256" key="1">
    <source>
        <dbReference type="ARBA" id="ARBA00001936"/>
    </source>
</evidence>
<feature type="compositionally biased region" description="Gly residues" evidence="22">
    <location>
        <begin position="856"/>
        <end position="869"/>
    </location>
</feature>
<name>A0AA88T3S0_CHASR</name>
<dbReference type="InterPro" id="IPR036075">
    <property type="entry name" value="ARMT-1-like_metal-bd_sf"/>
</dbReference>
<evidence type="ECO:0000256" key="20">
    <source>
        <dbReference type="ARBA" id="ARBA00046055"/>
    </source>
</evidence>
<gene>
    <name evidence="21" type="primary">DRAXIN</name>
    <name evidence="24" type="ORF">Q5P01_001255</name>
</gene>
<keyword evidence="25" id="KW-1185">Reference proteome</keyword>
<comment type="cofactor">
    <cofactor evidence="1">
        <name>Mn(2+)</name>
        <dbReference type="ChEBI" id="CHEBI:29035"/>
    </cofactor>
</comment>
<evidence type="ECO:0000256" key="19">
    <source>
        <dbReference type="ARBA" id="ARBA00029347"/>
    </source>
</evidence>
<evidence type="ECO:0000256" key="16">
    <source>
        <dbReference type="ARBA" id="ARBA00023211"/>
    </source>
</evidence>
<dbReference type="GO" id="GO:0021528">
    <property type="term" value="P:commissural neuron differentiation in spinal cord"/>
    <property type="evidence" value="ECO:0007669"/>
    <property type="project" value="UniProtKB-UniRule"/>
</dbReference>